<dbReference type="InterPro" id="IPR000383">
    <property type="entry name" value="Xaa-Pro-like_dom"/>
</dbReference>
<dbReference type="OrthoDB" id="416441at2759"/>
<proteinExistence type="predicted"/>
<feature type="domain" description="Xaa-Pro dipeptidyl-peptidase C-terminal" evidence="2">
    <location>
        <begin position="255"/>
        <end position="501"/>
    </location>
</feature>
<evidence type="ECO:0000256" key="1">
    <source>
        <dbReference type="ARBA" id="ARBA00022801"/>
    </source>
</evidence>
<dbReference type="Proteomes" id="UP001152797">
    <property type="component" value="Unassembled WGS sequence"/>
</dbReference>
<dbReference type="SUPFAM" id="SSF53474">
    <property type="entry name" value="alpha/beta-Hydrolases"/>
    <property type="match status" value="1"/>
</dbReference>
<dbReference type="Pfam" id="PF08530">
    <property type="entry name" value="PepX_C"/>
    <property type="match status" value="1"/>
</dbReference>
<comment type="caution">
    <text evidence="3">The sequence shown here is derived from an EMBL/GenBank/DDBJ whole genome shotgun (WGS) entry which is preliminary data.</text>
</comment>
<dbReference type="EMBL" id="CAMXCT010000001">
    <property type="protein sequence ID" value="CAI3971922.1"/>
    <property type="molecule type" value="Genomic_DNA"/>
</dbReference>
<dbReference type="Gene3D" id="3.40.50.1820">
    <property type="entry name" value="alpha/beta hydrolase"/>
    <property type="match status" value="2"/>
</dbReference>
<evidence type="ECO:0000313" key="6">
    <source>
        <dbReference type="Proteomes" id="UP001152797"/>
    </source>
</evidence>
<evidence type="ECO:0000313" key="5">
    <source>
        <dbReference type="EMBL" id="CAL4759234.1"/>
    </source>
</evidence>
<dbReference type="EMBL" id="CAMXCT020000001">
    <property type="protein sequence ID" value="CAL1125297.1"/>
    <property type="molecule type" value="Genomic_DNA"/>
</dbReference>
<protein>
    <submittedName>
        <fullName evidence="5">Cocaine esterase</fullName>
    </submittedName>
</protein>
<dbReference type="SMART" id="SM00939">
    <property type="entry name" value="PepX_C"/>
    <property type="match status" value="1"/>
</dbReference>
<keyword evidence="1" id="KW-0378">Hydrolase</keyword>
<sequence length="527" mass="57846">MEDGTRLATDVYLPEGAEPPYPTIYVSTTYGRSGIKGPAQRFCREGYAVVAQDVRGMGKSEGDDAVIFHHHGWAKNHDGHDTIRWIVSQPWSDGVVGTYGGSALGITQNMMAPGAPENLKAQHVLVAFSDMYDQCIYQGGVLRKQMMEGWLAANRIVEGNLDVFRAHPSRDEFWDELSPESHAEQVNTPGMFVGGWYDIFLQGSINSFTSIHTHGGPGARGKCRLIVGPWAHGTFNELKYPANSNLGGLEAADDLRFFDYHLRGAENGTADAPAVQYYVMGDPTDPDAPGNVWRSADNWPPPADEVSYYFHTDGTMSTAKPTSGDALSYKYDPGNPVPTTGGQNLILPKGPMDQRKIEGRDDVLLFTTDVLEAPLEVTGRLTGVLYVSSDCPDTDFTVKLTDVYPDGRSMLVTDGILRARYHDSFKEPSLLEAGKVYELHVDLWSTSLIFNKGHRIRVAISSSNFPRFETNPNTGKPIGEAEPRLATNKLYVSAEHPSHMELPIFAGPQEVASKYRLATFAATVPIP</sequence>
<dbReference type="InterPro" id="IPR013736">
    <property type="entry name" value="Xaa-Pro_dipept_C"/>
</dbReference>
<reference evidence="3" key="1">
    <citation type="submission" date="2022-10" db="EMBL/GenBank/DDBJ databases">
        <authorList>
            <person name="Chen Y."/>
            <person name="Dougan E. K."/>
            <person name="Chan C."/>
            <person name="Rhodes N."/>
            <person name="Thang M."/>
        </authorList>
    </citation>
    <scope>NUCLEOTIDE SEQUENCE</scope>
</reference>
<evidence type="ECO:0000313" key="3">
    <source>
        <dbReference type="EMBL" id="CAI3971922.1"/>
    </source>
</evidence>
<organism evidence="3">
    <name type="scientific">Cladocopium goreaui</name>
    <dbReference type="NCBI Taxonomy" id="2562237"/>
    <lineage>
        <taxon>Eukaryota</taxon>
        <taxon>Sar</taxon>
        <taxon>Alveolata</taxon>
        <taxon>Dinophyceae</taxon>
        <taxon>Suessiales</taxon>
        <taxon>Symbiodiniaceae</taxon>
        <taxon>Cladocopium</taxon>
    </lineage>
</organism>
<evidence type="ECO:0000259" key="2">
    <source>
        <dbReference type="SMART" id="SM00939"/>
    </source>
</evidence>
<dbReference type="PANTHER" id="PTHR43056:SF10">
    <property type="entry name" value="COCE_NOND FAMILY, PUTATIVE (AFU_ORTHOLOGUE AFUA_7G00600)-RELATED"/>
    <property type="match status" value="1"/>
</dbReference>
<dbReference type="InterPro" id="IPR050585">
    <property type="entry name" value="Xaa-Pro_dipeptidyl-ppase/CocE"/>
</dbReference>
<dbReference type="AlphaFoldDB" id="A0A9P1BER5"/>
<dbReference type="SUPFAM" id="SSF49785">
    <property type="entry name" value="Galactose-binding domain-like"/>
    <property type="match status" value="1"/>
</dbReference>
<evidence type="ECO:0000313" key="4">
    <source>
        <dbReference type="EMBL" id="CAL1125297.1"/>
    </source>
</evidence>
<dbReference type="NCBIfam" id="TIGR00976">
    <property type="entry name" value="CocE_NonD"/>
    <property type="match status" value="2"/>
</dbReference>
<dbReference type="Pfam" id="PF02129">
    <property type="entry name" value="Peptidase_S15"/>
    <property type="match status" value="2"/>
</dbReference>
<gene>
    <name evidence="3" type="ORF">C1SCF055_LOCUS512</name>
</gene>
<dbReference type="PANTHER" id="PTHR43056">
    <property type="entry name" value="PEPTIDASE S9 PROLYL OLIGOPEPTIDASE"/>
    <property type="match status" value="1"/>
</dbReference>
<dbReference type="EMBL" id="CAMXCT030000001">
    <property type="protein sequence ID" value="CAL4759234.1"/>
    <property type="molecule type" value="Genomic_DNA"/>
</dbReference>
<keyword evidence="6" id="KW-1185">Reference proteome</keyword>
<name>A0A9P1BER5_9DINO</name>
<dbReference type="Gene3D" id="2.60.120.260">
    <property type="entry name" value="Galactose-binding domain-like"/>
    <property type="match status" value="1"/>
</dbReference>
<dbReference type="InterPro" id="IPR029058">
    <property type="entry name" value="AB_hydrolase_fold"/>
</dbReference>
<dbReference type="InterPro" id="IPR008979">
    <property type="entry name" value="Galactose-bd-like_sf"/>
</dbReference>
<dbReference type="InterPro" id="IPR005674">
    <property type="entry name" value="CocE/Ser_esterase"/>
</dbReference>
<accession>A0A9P1BER5</accession>
<reference evidence="4" key="2">
    <citation type="submission" date="2024-04" db="EMBL/GenBank/DDBJ databases">
        <authorList>
            <person name="Chen Y."/>
            <person name="Shah S."/>
            <person name="Dougan E. K."/>
            <person name="Thang M."/>
            <person name="Chan C."/>
        </authorList>
    </citation>
    <scope>NUCLEOTIDE SEQUENCE [LARGE SCALE GENOMIC DNA]</scope>
</reference>
<dbReference type="GO" id="GO:0008239">
    <property type="term" value="F:dipeptidyl-peptidase activity"/>
    <property type="evidence" value="ECO:0007669"/>
    <property type="project" value="InterPro"/>
</dbReference>